<keyword evidence="1" id="KW-0472">Membrane</keyword>
<organism evidence="2 3">
    <name type="scientific">Solanum verrucosum</name>
    <dbReference type="NCBI Taxonomy" id="315347"/>
    <lineage>
        <taxon>Eukaryota</taxon>
        <taxon>Viridiplantae</taxon>
        <taxon>Streptophyta</taxon>
        <taxon>Embryophyta</taxon>
        <taxon>Tracheophyta</taxon>
        <taxon>Spermatophyta</taxon>
        <taxon>Magnoliopsida</taxon>
        <taxon>eudicotyledons</taxon>
        <taxon>Gunneridae</taxon>
        <taxon>Pentapetalae</taxon>
        <taxon>asterids</taxon>
        <taxon>lamiids</taxon>
        <taxon>Solanales</taxon>
        <taxon>Solanaceae</taxon>
        <taxon>Solanoideae</taxon>
        <taxon>Solaneae</taxon>
        <taxon>Solanum</taxon>
    </lineage>
</organism>
<dbReference type="EMBL" id="CP133614">
    <property type="protein sequence ID" value="WMV20376.1"/>
    <property type="molecule type" value="Genomic_DNA"/>
</dbReference>
<gene>
    <name evidence="2" type="ORF">MTR67_013761</name>
</gene>
<name>A0AAF0TI78_SOLVR</name>
<proteinExistence type="predicted"/>
<protein>
    <submittedName>
        <fullName evidence="2">Uncharacterized protein</fullName>
    </submittedName>
</protein>
<keyword evidence="3" id="KW-1185">Reference proteome</keyword>
<evidence type="ECO:0000256" key="1">
    <source>
        <dbReference type="SAM" id="Phobius"/>
    </source>
</evidence>
<keyword evidence="1" id="KW-1133">Transmembrane helix</keyword>
<accession>A0AAF0TI78</accession>
<keyword evidence="1" id="KW-0812">Transmembrane</keyword>
<reference evidence="2" key="1">
    <citation type="submission" date="2023-08" db="EMBL/GenBank/DDBJ databases">
        <title>A de novo genome assembly of Solanum verrucosum Schlechtendal, a Mexican diploid species geographically isolated from the other diploid A-genome species in potato relatives.</title>
        <authorList>
            <person name="Hosaka K."/>
        </authorList>
    </citation>
    <scope>NUCLEOTIDE SEQUENCE</scope>
    <source>
        <tissue evidence="2">Young leaves</tissue>
    </source>
</reference>
<evidence type="ECO:0000313" key="3">
    <source>
        <dbReference type="Proteomes" id="UP001234989"/>
    </source>
</evidence>
<sequence>MERSHVVDTIELIQNESLFAFAITNSIGMFLMVTMSSSSFLSSFSTASPQLFSILETELTRSLGVMKNSIGLLDV</sequence>
<dbReference type="AlphaFoldDB" id="A0AAF0TI78"/>
<evidence type="ECO:0000313" key="2">
    <source>
        <dbReference type="EMBL" id="WMV20376.1"/>
    </source>
</evidence>
<dbReference type="Proteomes" id="UP001234989">
    <property type="component" value="Chromosome 3"/>
</dbReference>
<feature type="transmembrane region" description="Helical" evidence="1">
    <location>
        <begin position="18"/>
        <end position="41"/>
    </location>
</feature>